<accession>A0ABV8F2S7</accession>
<protein>
    <submittedName>
        <fullName evidence="7">DUF4870 domain-containing protein</fullName>
    </submittedName>
</protein>
<feature type="compositionally biased region" description="Basic and acidic residues" evidence="5">
    <location>
        <begin position="1"/>
        <end position="15"/>
    </location>
</feature>
<keyword evidence="4 6" id="KW-0472">Membrane</keyword>
<name>A0ABV8F2S7_9ACTN</name>
<evidence type="ECO:0000256" key="6">
    <source>
        <dbReference type="SAM" id="Phobius"/>
    </source>
</evidence>
<evidence type="ECO:0000313" key="8">
    <source>
        <dbReference type="Proteomes" id="UP001595698"/>
    </source>
</evidence>
<feature type="compositionally biased region" description="Pro residues" evidence="5">
    <location>
        <begin position="23"/>
        <end position="43"/>
    </location>
</feature>
<feature type="transmembrane region" description="Helical" evidence="6">
    <location>
        <begin position="148"/>
        <end position="166"/>
    </location>
</feature>
<reference evidence="8" key="1">
    <citation type="journal article" date="2019" name="Int. J. Syst. Evol. Microbiol.">
        <title>The Global Catalogue of Microorganisms (GCM) 10K type strain sequencing project: providing services to taxonomists for standard genome sequencing and annotation.</title>
        <authorList>
            <consortium name="The Broad Institute Genomics Platform"/>
            <consortium name="The Broad Institute Genome Sequencing Center for Infectious Disease"/>
            <person name="Wu L."/>
            <person name="Ma J."/>
        </authorList>
    </citation>
    <scope>NUCLEOTIDE SEQUENCE [LARGE SCALE GENOMIC DNA]</scope>
    <source>
        <strain evidence="8">TBRC 7912</strain>
    </source>
</reference>
<evidence type="ECO:0000256" key="3">
    <source>
        <dbReference type="ARBA" id="ARBA00022989"/>
    </source>
</evidence>
<organism evidence="7 8">
    <name type="scientific">Streptosporangium jomthongense</name>
    <dbReference type="NCBI Taxonomy" id="1193683"/>
    <lineage>
        <taxon>Bacteria</taxon>
        <taxon>Bacillati</taxon>
        <taxon>Actinomycetota</taxon>
        <taxon>Actinomycetes</taxon>
        <taxon>Streptosporangiales</taxon>
        <taxon>Streptosporangiaceae</taxon>
        <taxon>Streptosporangium</taxon>
    </lineage>
</organism>
<gene>
    <name evidence="7" type="ORF">ACFOYY_15965</name>
</gene>
<dbReference type="InterPro" id="IPR019109">
    <property type="entry name" value="MamF_MmsF"/>
</dbReference>
<feature type="transmembrane region" description="Helical" evidence="6">
    <location>
        <begin position="123"/>
        <end position="142"/>
    </location>
</feature>
<keyword evidence="2 6" id="KW-0812">Transmembrane</keyword>
<evidence type="ECO:0000256" key="5">
    <source>
        <dbReference type="SAM" id="MobiDB-lite"/>
    </source>
</evidence>
<evidence type="ECO:0000256" key="1">
    <source>
        <dbReference type="ARBA" id="ARBA00004141"/>
    </source>
</evidence>
<feature type="region of interest" description="Disordered" evidence="5">
    <location>
        <begin position="1"/>
        <end position="50"/>
    </location>
</feature>
<evidence type="ECO:0000313" key="7">
    <source>
        <dbReference type="EMBL" id="MFC3981637.1"/>
    </source>
</evidence>
<dbReference type="EMBL" id="JBHSBC010000014">
    <property type="protein sequence ID" value="MFC3981637.1"/>
    <property type="molecule type" value="Genomic_DNA"/>
</dbReference>
<dbReference type="RefSeq" id="WP_386190172.1">
    <property type="nucleotide sequence ID" value="NZ_JBHSBC010000014.1"/>
</dbReference>
<feature type="transmembrane region" description="Helical" evidence="6">
    <location>
        <begin position="83"/>
        <end position="103"/>
    </location>
</feature>
<keyword evidence="3 6" id="KW-1133">Transmembrane helix</keyword>
<evidence type="ECO:0000256" key="2">
    <source>
        <dbReference type="ARBA" id="ARBA00022692"/>
    </source>
</evidence>
<keyword evidence="8" id="KW-1185">Reference proteome</keyword>
<dbReference type="Pfam" id="PF09685">
    <property type="entry name" value="MamF_MmsF"/>
    <property type="match status" value="1"/>
</dbReference>
<dbReference type="Proteomes" id="UP001595698">
    <property type="component" value="Unassembled WGS sequence"/>
</dbReference>
<comment type="subcellular location">
    <subcellularLocation>
        <location evidence="1">Membrane</location>
        <topology evidence="1">Multi-pass membrane protein</topology>
    </subcellularLocation>
</comment>
<sequence>MSDNPERFPHEEHPRPGYGAWPGPQPGPPPGPPPGPYPGPPPGQGYQGYPPQGGWPYGHQGYGMPGYGGQGPRPGTDDMTMAMLAHLLGLLTSFVGPLVLYLAKRDEAPYVRAQAAEALNFQLTLMIAYLVSWVLAFVLIGFLLMPLVWIGSLILMIIAAVAANRGESYRYPLNIRFVS</sequence>
<comment type="caution">
    <text evidence="7">The sequence shown here is derived from an EMBL/GenBank/DDBJ whole genome shotgun (WGS) entry which is preliminary data.</text>
</comment>
<evidence type="ECO:0000256" key="4">
    <source>
        <dbReference type="ARBA" id="ARBA00023136"/>
    </source>
</evidence>
<proteinExistence type="predicted"/>